<dbReference type="InterPro" id="IPR020084">
    <property type="entry name" value="NUDIX_hydrolase_CS"/>
</dbReference>
<reference evidence="8" key="1">
    <citation type="journal article" date="2019" name="Int. J. Syst. Evol. Microbiol.">
        <title>The Global Catalogue of Microorganisms (GCM) 10K type strain sequencing project: providing services to taxonomists for standard genome sequencing and annotation.</title>
        <authorList>
            <consortium name="The Broad Institute Genomics Platform"/>
            <consortium name="The Broad Institute Genome Sequencing Center for Infectious Disease"/>
            <person name="Wu L."/>
            <person name="Ma J."/>
        </authorList>
    </citation>
    <scope>NUCLEOTIDE SEQUENCE [LARGE SCALE GENOMIC DNA]</scope>
    <source>
        <strain evidence="8">CGMCC 4.7405</strain>
    </source>
</reference>
<dbReference type="EMBL" id="JBHRZI010000043">
    <property type="protein sequence ID" value="MFC3897830.1"/>
    <property type="molecule type" value="Genomic_DNA"/>
</dbReference>
<dbReference type="PROSITE" id="PS51462">
    <property type="entry name" value="NUDIX"/>
    <property type="match status" value="1"/>
</dbReference>
<evidence type="ECO:0000256" key="1">
    <source>
        <dbReference type="ARBA" id="ARBA00001946"/>
    </source>
</evidence>
<dbReference type="RefSeq" id="WP_382379329.1">
    <property type="nucleotide sequence ID" value="NZ_JBHRZI010000043.1"/>
</dbReference>
<evidence type="ECO:0000256" key="4">
    <source>
        <dbReference type="ARBA" id="ARBA00022842"/>
    </source>
</evidence>
<comment type="cofactor">
    <cofactor evidence="1">
        <name>Mg(2+)</name>
        <dbReference type="ChEBI" id="CHEBI:18420"/>
    </cofactor>
</comment>
<evidence type="ECO:0000313" key="7">
    <source>
        <dbReference type="EMBL" id="MFC3897830.1"/>
    </source>
</evidence>
<dbReference type="Pfam" id="PF00293">
    <property type="entry name" value="NUDIX"/>
    <property type="match status" value="1"/>
</dbReference>
<protein>
    <submittedName>
        <fullName evidence="7">NUDIX domain-containing protein</fullName>
    </submittedName>
</protein>
<proteinExistence type="inferred from homology"/>
<dbReference type="PRINTS" id="PR00502">
    <property type="entry name" value="NUDIXFAMILY"/>
</dbReference>
<keyword evidence="8" id="KW-1185">Reference proteome</keyword>
<evidence type="ECO:0000259" key="6">
    <source>
        <dbReference type="PROSITE" id="PS51462"/>
    </source>
</evidence>
<comment type="caution">
    <text evidence="7">The sequence shown here is derived from an EMBL/GenBank/DDBJ whole genome shotgun (WGS) entry which is preliminary data.</text>
</comment>
<dbReference type="InterPro" id="IPR015797">
    <property type="entry name" value="NUDIX_hydrolase-like_dom_sf"/>
</dbReference>
<name>A0ABV8C741_9PSEU</name>
<dbReference type="PANTHER" id="PTHR43046:SF12">
    <property type="entry name" value="GDP-MANNOSE MANNOSYL HYDROLASE"/>
    <property type="match status" value="1"/>
</dbReference>
<sequence length="182" mass="20159">MDHSSRPISAAGALFFDEAGRILLVEPTYKPNWEIPGGVIEHGETPSEACRREVEEELGLVREPGRLLVVDWAPGNDDDRVLFVFEGGVLTAQDEIRLQAEELKSYEFVPPEEAGQRLIPRLARRVTQALLARESGETRYLEHGVSLPVSMTAPSGELPTCPNATSLGPVRPRWLTQLYNGE</sequence>
<dbReference type="Gene3D" id="3.90.79.10">
    <property type="entry name" value="Nucleoside Triphosphate Pyrophosphohydrolase"/>
    <property type="match status" value="1"/>
</dbReference>
<gene>
    <name evidence="7" type="ORF">ACFOWZ_40720</name>
</gene>
<keyword evidence="3 5" id="KW-0378">Hydrolase</keyword>
<comment type="similarity">
    <text evidence="2 5">Belongs to the Nudix hydrolase family.</text>
</comment>
<evidence type="ECO:0000313" key="8">
    <source>
        <dbReference type="Proteomes" id="UP001595690"/>
    </source>
</evidence>
<evidence type="ECO:0000256" key="3">
    <source>
        <dbReference type="ARBA" id="ARBA00022801"/>
    </source>
</evidence>
<dbReference type="InterPro" id="IPR000086">
    <property type="entry name" value="NUDIX_hydrolase_dom"/>
</dbReference>
<dbReference type="InterPro" id="IPR020476">
    <property type="entry name" value="Nudix_hydrolase"/>
</dbReference>
<dbReference type="SUPFAM" id="SSF55811">
    <property type="entry name" value="Nudix"/>
    <property type="match status" value="1"/>
</dbReference>
<dbReference type="PANTHER" id="PTHR43046">
    <property type="entry name" value="GDP-MANNOSE MANNOSYL HYDROLASE"/>
    <property type="match status" value="1"/>
</dbReference>
<organism evidence="7 8">
    <name type="scientific">Lentzea rhizosphaerae</name>
    <dbReference type="NCBI Taxonomy" id="2041025"/>
    <lineage>
        <taxon>Bacteria</taxon>
        <taxon>Bacillati</taxon>
        <taxon>Actinomycetota</taxon>
        <taxon>Actinomycetes</taxon>
        <taxon>Pseudonocardiales</taxon>
        <taxon>Pseudonocardiaceae</taxon>
        <taxon>Lentzea</taxon>
    </lineage>
</organism>
<feature type="domain" description="Nudix hydrolase" evidence="6">
    <location>
        <begin position="6"/>
        <end position="132"/>
    </location>
</feature>
<accession>A0ABV8C741</accession>
<dbReference type="Proteomes" id="UP001595690">
    <property type="component" value="Unassembled WGS sequence"/>
</dbReference>
<dbReference type="CDD" id="cd18876">
    <property type="entry name" value="NUDIX_Hydrolase"/>
    <property type="match status" value="1"/>
</dbReference>
<evidence type="ECO:0000256" key="5">
    <source>
        <dbReference type="RuleBase" id="RU003476"/>
    </source>
</evidence>
<dbReference type="PROSITE" id="PS00893">
    <property type="entry name" value="NUDIX_BOX"/>
    <property type="match status" value="1"/>
</dbReference>
<keyword evidence="4" id="KW-0460">Magnesium</keyword>
<evidence type="ECO:0000256" key="2">
    <source>
        <dbReference type="ARBA" id="ARBA00005582"/>
    </source>
</evidence>